<protein>
    <submittedName>
        <fullName evidence="5">Aldo/keto reductase</fullName>
    </submittedName>
</protein>
<dbReference type="FunFam" id="3.20.20.100:FF:000002">
    <property type="entry name" value="2,5-diketo-D-gluconic acid reductase A"/>
    <property type="match status" value="1"/>
</dbReference>
<evidence type="ECO:0000259" key="4">
    <source>
        <dbReference type="Pfam" id="PF00248"/>
    </source>
</evidence>
<evidence type="ECO:0000313" key="6">
    <source>
        <dbReference type="Proteomes" id="UP000297053"/>
    </source>
</evidence>
<evidence type="ECO:0000256" key="1">
    <source>
        <dbReference type="ARBA" id="ARBA00007905"/>
    </source>
</evidence>
<dbReference type="KEGG" id="halz:E5139_09010"/>
<evidence type="ECO:0000313" key="5">
    <source>
        <dbReference type="EMBL" id="QCD65763.1"/>
    </source>
</evidence>
<dbReference type="PIRSF" id="PIRSF000097">
    <property type="entry name" value="AKR"/>
    <property type="match status" value="1"/>
</dbReference>
<evidence type="ECO:0000256" key="3">
    <source>
        <dbReference type="ARBA" id="ARBA00023002"/>
    </source>
</evidence>
<keyword evidence="3" id="KW-0560">Oxidoreductase</keyword>
<dbReference type="GO" id="GO:0051596">
    <property type="term" value="P:methylglyoxal catabolic process"/>
    <property type="evidence" value="ECO:0007669"/>
    <property type="project" value="TreeGrafter"/>
</dbReference>
<dbReference type="RefSeq" id="WP_015762139.1">
    <property type="nucleotide sequence ID" value="NZ_CP039375.1"/>
</dbReference>
<dbReference type="InterPro" id="IPR020471">
    <property type="entry name" value="AKR"/>
</dbReference>
<dbReference type="PANTHER" id="PTHR43827">
    <property type="entry name" value="2,5-DIKETO-D-GLUCONIC ACID REDUCTASE"/>
    <property type="match status" value="1"/>
</dbReference>
<dbReference type="PROSITE" id="PS00062">
    <property type="entry name" value="ALDOKETO_REDUCTASE_2"/>
    <property type="match status" value="1"/>
</dbReference>
<feature type="domain" description="NADP-dependent oxidoreductase" evidence="4">
    <location>
        <begin position="13"/>
        <end position="256"/>
    </location>
</feature>
<dbReference type="Pfam" id="PF00248">
    <property type="entry name" value="Aldo_ket_red"/>
    <property type="match status" value="1"/>
</dbReference>
<dbReference type="PROSITE" id="PS00798">
    <property type="entry name" value="ALDOKETO_REDUCTASE_1"/>
    <property type="match status" value="1"/>
</dbReference>
<sequence>MEHVEAGGASIPKIGLGTWQNTGTACTETVRTALDLGYRHVDTAQVYDNERAVGEGIAAADVDRDDIFLTTKVWRSNLRRETVVSTVEESLAKLGVDYVDLLLIHWPHPRVPVEEPLDAMAELRERGLVEHLGVSNFTRSQLRAAADAVDGPIVADQVLYHPYKEQSALREYCVDAGIALTAYSPLARGRVLGDDLLARIGDRYDRSPAQVALRWLVQQDGVVAIPKSTSRDHLADNLAVFEFSLTDDEMARIHELEGGFKTKLRNRLPALMRRLPV</sequence>
<keyword evidence="2" id="KW-0521">NADP</keyword>
<accession>A0A4D6KJ00</accession>
<dbReference type="Proteomes" id="UP000297053">
    <property type="component" value="Chromosome"/>
</dbReference>
<dbReference type="CDD" id="cd19140">
    <property type="entry name" value="AKR_AKR3F3"/>
    <property type="match status" value="1"/>
</dbReference>
<evidence type="ECO:0000256" key="2">
    <source>
        <dbReference type="ARBA" id="ARBA00022857"/>
    </source>
</evidence>
<dbReference type="InterPro" id="IPR023210">
    <property type="entry name" value="NADP_OxRdtase_dom"/>
</dbReference>
<organism evidence="5 6">
    <name type="scientific">Halomicrobium mukohataei</name>
    <dbReference type="NCBI Taxonomy" id="57705"/>
    <lineage>
        <taxon>Archaea</taxon>
        <taxon>Methanobacteriati</taxon>
        <taxon>Methanobacteriota</taxon>
        <taxon>Stenosarchaea group</taxon>
        <taxon>Halobacteria</taxon>
        <taxon>Halobacteriales</taxon>
        <taxon>Haloarculaceae</taxon>
        <taxon>Halomicrobium</taxon>
    </lineage>
</organism>
<dbReference type="PRINTS" id="PR00069">
    <property type="entry name" value="ALDKETRDTASE"/>
</dbReference>
<reference evidence="5 6" key="1">
    <citation type="submission" date="2019-04" db="EMBL/GenBank/DDBJ databases">
        <title>Complete genome sequence of Arthrobacter sp. ZXY-2 associated with effective atrazine degradation and salt adaptation.</title>
        <authorList>
            <person name="Zhao X."/>
        </authorList>
    </citation>
    <scope>NUCLEOTIDE SEQUENCE [LARGE SCALE GENOMIC DNA]</scope>
    <source>
        <strain evidence="6">ZP60</strain>
    </source>
</reference>
<dbReference type="InterPro" id="IPR036812">
    <property type="entry name" value="NAD(P)_OxRdtase_dom_sf"/>
</dbReference>
<proteinExistence type="inferred from homology"/>
<dbReference type="EMBL" id="CP039375">
    <property type="protein sequence ID" value="QCD65763.1"/>
    <property type="molecule type" value="Genomic_DNA"/>
</dbReference>
<name>A0A4D6KJ00_9EURY</name>
<dbReference type="PANTHER" id="PTHR43827:SF3">
    <property type="entry name" value="NADP-DEPENDENT OXIDOREDUCTASE DOMAIN-CONTAINING PROTEIN"/>
    <property type="match status" value="1"/>
</dbReference>
<dbReference type="AlphaFoldDB" id="A0A4D6KJ00"/>
<dbReference type="InterPro" id="IPR018170">
    <property type="entry name" value="Aldo/ket_reductase_CS"/>
</dbReference>
<dbReference type="GeneID" id="42179072"/>
<dbReference type="SUPFAM" id="SSF51430">
    <property type="entry name" value="NAD(P)-linked oxidoreductase"/>
    <property type="match status" value="1"/>
</dbReference>
<dbReference type="GO" id="GO:1990002">
    <property type="term" value="F:methylglyoxal reductase (NADPH) (acetol producing) activity"/>
    <property type="evidence" value="ECO:0007669"/>
    <property type="project" value="TreeGrafter"/>
</dbReference>
<dbReference type="Gene3D" id="3.20.20.100">
    <property type="entry name" value="NADP-dependent oxidoreductase domain"/>
    <property type="match status" value="1"/>
</dbReference>
<gene>
    <name evidence="5" type="ORF">E5139_09010</name>
</gene>
<reference evidence="5 6" key="2">
    <citation type="submission" date="2019-04" db="EMBL/GenBank/DDBJ databases">
        <authorList>
            <person name="Yang S."/>
            <person name="Wei W."/>
        </authorList>
    </citation>
    <scope>NUCLEOTIDE SEQUENCE [LARGE SCALE GENOMIC DNA]</scope>
    <source>
        <strain evidence="6">ZP60</strain>
    </source>
</reference>
<comment type="similarity">
    <text evidence="1">Belongs to the aldo/keto reductase family.</text>
</comment>
<dbReference type="OMA" id="MVNQIFL"/>